<keyword evidence="2" id="KW-1185">Reference proteome</keyword>
<dbReference type="AlphaFoldDB" id="A0A9Q3J316"/>
<evidence type="ECO:0000313" key="2">
    <source>
        <dbReference type="Proteomes" id="UP000765509"/>
    </source>
</evidence>
<protein>
    <submittedName>
        <fullName evidence="1">Uncharacterized protein</fullName>
    </submittedName>
</protein>
<comment type="caution">
    <text evidence="1">The sequence shown here is derived from an EMBL/GenBank/DDBJ whole genome shotgun (WGS) entry which is preliminary data.</text>
</comment>
<proteinExistence type="predicted"/>
<organism evidence="1 2">
    <name type="scientific">Austropuccinia psidii MF-1</name>
    <dbReference type="NCBI Taxonomy" id="1389203"/>
    <lineage>
        <taxon>Eukaryota</taxon>
        <taxon>Fungi</taxon>
        <taxon>Dikarya</taxon>
        <taxon>Basidiomycota</taxon>
        <taxon>Pucciniomycotina</taxon>
        <taxon>Pucciniomycetes</taxon>
        <taxon>Pucciniales</taxon>
        <taxon>Sphaerophragmiaceae</taxon>
        <taxon>Austropuccinia</taxon>
    </lineage>
</organism>
<gene>
    <name evidence="1" type="ORF">O181_094140</name>
</gene>
<sequence length="110" mass="12578">MTPVIHDIQVENLFDPGTINELQKQDAFIQTLSALSPMEHLLLITYNEAIKSVEADKWKAAINEELLSMEEENVFKVCTLADVLKRVDSKDILSINWDFAKKTKPIQYKA</sequence>
<reference evidence="1" key="1">
    <citation type="submission" date="2021-03" db="EMBL/GenBank/DDBJ databases">
        <title>Draft genome sequence of rust myrtle Austropuccinia psidii MF-1, a brazilian biotype.</title>
        <authorList>
            <person name="Quecine M.C."/>
            <person name="Pachon D.M.R."/>
            <person name="Bonatelli M.L."/>
            <person name="Correr F.H."/>
            <person name="Franceschini L.M."/>
            <person name="Leite T.F."/>
            <person name="Margarido G.R.A."/>
            <person name="Almeida C.A."/>
            <person name="Ferrarezi J.A."/>
            <person name="Labate C.A."/>
        </authorList>
    </citation>
    <scope>NUCLEOTIDE SEQUENCE</scope>
    <source>
        <strain evidence="1">MF-1</strain>
    </source>
</reference>
<dbReference type="EMBL" id="AVOT02061108">
    <property type="protein sequence ID" value="MBW0554425.1"/>
    <property type="molecule type" value="Genomic_DNA"/>
</dbReference>
<name>A0A9Q3J316_9BASI</name>
<dbReference type="Proteomes" id="UP000765509">
    <property type="component" value="Unassembled WGS sequence"/>
</dbReference>
<accession>A0A9Q3J316</accession>
<dbReference type="OrthoDB" id="119270at2759"/>
<evidence type="ECO:0000313" key="1">
    <source>
        <dbReference type="EMBL" id="MBW0554425.1"/>
    </source>
</evidence>